<dbReference type="FunFam" id="1.10.150.650:FF:000002">
    <property type="entry name" value="PHP domain-containing protein"/>
    <property type="match status" value="1"/>
</dbReference>
<reference evidence="2" key="1">
    <citation type="submission" date="2020-07" db="EMBL/GenBank/DDBJ databases">
        <authorList>
            <person name="Lin J."/>
        </authorList>
    </citation>
    <scope>NUCLEOTIDE SEQUENCE</scope>
</reference>
<feature type="region of interest" description="Disordered" evidence="1">
    <location>
        <begin position="1"/>
        <end position="23"/>
    </location>
</feature>
<dbReference type="Gene3D" id="3.20.20.140">
    <property type="entry name" value="Metal-dependent hydrolases"/>
    <property type="match status" value="1"/>
</dbReference>
<proteinExistence type="predicted"/>
<evidence type="ECO:0008006" key="3">
    <source>
        <dbReference type="Google" id="ProtNLM"/>
    </source>
</evidence>
<sequence length="429" mass="46378">MGGGDKKKKKRTKSKSKKLSGEHALASRYVNEWILHASYASPPPPSAAAAAAAADEFLPPRPLGFPIVSCSSSTPTPSTATGSSPLRPRREGPSPWAQVKVLALTDHDTMDGIPEAMQAALKFGMRIIPGVEISTLYSSREIPGTGEPVHILAYYGTCGPAPYEELDILLSNIRDGRYLRAKNMLLKLNRLRMPVKWETVVKIAGEGVAPGRLHLARAMVEAGHVENLKQAFSKYLYDGGPAYAMGSEPSAETVVQLISRTGGISALAHPWTLKNPVAVIRALKSTGLNAMEVYRSDGKVAGFSELADTYGLLKLGGSDFHGRGGQDESELGSVGLPTASIYEFLKLARPVWSNAMRDILYNFAEDPSEVNLEKMLKFGVRNKLTGYSSSSCVGRDAVDLCLSSWLATHEDIELENIRLKLASNNLVIR</sequence>
<evidence type="ECO:0000313" key="2">
    <source>
        <dbReference type="EMBL" id="CAD1847158.1"/>
    </source>
</evidence>
<gene>
    <name evidence="2" type="ORF">CB5_LOCUS30369</name>
</gene>
<dbReference type="SUPFAM" id="SSF89550">
    <property type="entry name" value="PHP domain-like"/>
    <property type="match status" value="1"/>
</dbReference>
<dbReference type="GO" id="GO:0035312">
    <property type="term" value="F:5'-3' DNA exonuclease activity"/>
    <property type="evidence" value="ECO:0007669"/>
    <property type="project" value="TreeGrafter"/>
</dbReference>
<protein>
    <recommendedName>
        <fullName evidence="3">3',5'-nucleoside bisphosphate phosphatase</fullName>
    </recommendedName>
</protein>
<evidence type="ECO:0000256" key="1">
    <source>
        <dbReference type="SAM" id="MobiDB-lite"/>
    </source>
</evidence>
<dbReference type="PANTHER" id="PTHR42924">
    <property type="entry name" value="EXONUCLEASE"/>
    <property type="match status" value="1"/>
</dbReference>
<dbReference type="PANTHER" id="PTHR42924:SF17">
    <property type="entry name" value="OS03G0192000 PROTEIN"/>
    <property type="match status" value="1"/>
</dbReference>
<dbReference type="Gene3D" id="1.10.150.650">
    <property type="match status" value="1"/>
</dbReference>
<feature type="compositionally biased region" description="Low complexity" evidence="1">
    <location>
        <begin position="68"/>
        <end position="85"/>
    </location>
</feature>
<dbReference type="InterPro" id="IPR052018">
    <property type="entry name" value="PHP_domain"/>
</dbReference>
<dbReference type="GO" id="GO:0004534">
    <property type="term" value="F:5'-3' RNA exonuclease activity"/>
    <property type="evidence" value="ECO:0007669"/>
    <property type="project" value="TreeGrafter"/>
</dbReference>
<accession>A0A6V7QW40</accession>
<feature type="compositionally biased region" description="Basic residues" evidence="1">
    <location>
        <begin position="1"/>
        <end position="18"/>
    </location>
</feature>
<feature type="region of interest" description="Disordered" evidence="1">
    <location>
        <begin position="68"/>
        <end position="93"/>
    </location>
</feature>
<organism evidence="2">
    <name type="scientific">Ananas comosus var. bracteatus</name>
    <name type="common">red pineapple</name>
    <dbReference type="NCBI Taxonomy" id="296719"/>
    <lineage>
        <taxon>Eukaryota</taxon>
        <taxon>Viridiplantae</taxon>
        <taxon>Streptophyta</taxon>
        <taxon>Embryophyta</taxon>
        <taxon>Tracheophyta</taxon>
        <taxon>Spermatophyta</taxon>
        <taxon>Magnoliopsida</taxon>
        <taxon>Liliopsida</taxon>
        <taxon>Poales</taxon>
        <taxon>Bromeliaceae</taxon>
        <taxon>Bromelioideae</taxon>
        <taxon>Ananas</taxon>
    </lineage>
</organism>
<dbReference type="EMBL" id="CAJEUB010000036">
    <property type="protein sequence ID" value="CAD1847158.1"/>
    <property type="molecule type" value="Genomic_DNA"/>
</dbReference>
<name>A0A6V7QW40_ANACO</name>
<dbReference type="InterPro" id="IPR016195">
    <property type="entry name" value="Pol/histidinol_Pase-like"/>
</dbReference>
<dbReference type="AlphaFoldDB" id="A0A6V7QW40"/>